<comment type="caution">
    <text evidence="2">The sequence shown here is derived from an EMBL/GenBank/DDBJ whole genome shotgun (WGS) entry which is preliminary data.</text>
</comment>
<accession>A0A2A4I3V9</accession>
<dbReference type="InterPro" id="IPR019619">
    <property type="entry name" value="DUF2490"/>
</dbReference>
<dbReference type="Pfam" id="PF10677">
    <property type="entry name" value="DUF2490"/>
    <property type="match status" value="1"/>
</dbReference>
<organism evidence="2 3">
    <name type="scientific">Sphingomonas ginsenosidimutans</name>
    <dbReference type="NCBI Taxonomy" id="862134"/>
    <lineage>
        <taxon>Bacteria</taxon>
        <taxon>Pseudomonadati</taxon>
        <taxon>Pseudomonadota</taxon>
        <taxon>Alphaproteobacteria</taxon>
        <taxon>Sphingomonadales</taxon>
        <taxon>Sphingomonadaceae</taxon>
        <taxon>Sphingomonas</taxon>
    </lineage>
</organism>
<dbReference type="RefSeq" id="WP_066484324.1">
    <property type="nucleotide sequence ID" value="NZ_JAIEOT010000009.1"/>
</dbReference>
<reference evidence="2 3" key="1">
    <citation type="submission" date="2017-09" db="EMBL/GenBank/DDBJ databases">
        <title>Sphingomonas ginsenosidimutans KACC 14949, whole genome shotgun sequence.</title>
        <authorList>
            <person name="Feng G."/>
            <person name="Zhu H."/>
        </authorList>
    </citation>
    <scope>NUCLEOTIDE SEQUENCE [LARGE SCALE GENOMIC DNA]</scope>
    <source>
        <strain evidence="2 3">KACC 14949</strain>
    </source>
</reference>
<proteinExistence type="predicted"/>
<gene>
    <name evidence="2" type="ORF">COA17_02015</name>
</gene>
<dbReference type="EMBL" id="NWVD01000001">
    <property type="protein sequence ID" value="PCG10889.1"/>
    <property type="molecule type" value="Genomic_DNA"/>
</dbReference>
<protein>
    <submittedName>
        <fullName evidence="2">DUF2490 domain-containing protein</fullName>
    </submittedName>
</protein>
<feature type="chain" id="PRO_5013263466" evidence="1">
    <location>
        <begin position="23"/>
        <end position="227"/>
    </location>
</feature>
<dbReference type="Proteomes" id="UP000218784">
    <property type="component" value="Unassembled WGS sequence"/>
</dbReference>
<evidence type="ECO:0000256" key="1">
    <source>
        <dbReference type="SAM" id="SignalP"/>
    </source>
</evidence>
<keyword evidence="1" id="KW-0732">Signal</keyword>
<evidence type="ECO:0000313" key="2">
    <source>
        <dbReference type="EMBL" id="PCG10889.1"/>
    </source>
</evidence>
<sequence>MTRFVPIALVLAGLFAAPPAAAQVTHDAGAWANLTVQGASARPVAWFVELQPRIQDDLGRVDQVIARGALGRTVARGLTLYQGYAHVAMPVRGGRDLNEERLFQQVSWVISGLRRGELSSRFRLEQRWRSDGNDMQLRAREMVRFEYPLGRDDGIRALTSMEGFVVLNSVDWRGRSGFDQLRTFVGAEIPVGGTSTVEAGYMNQIIDQPGGAARVNHNLSLALFWRL</sequence>
<keyword evidence="3" id="KW-1185">Reference proteome</keyword>
<evidence type="ECO:0000313" key="3">
    <source>
        <dbReference type="Proteomes" id="UP000218784"/>
    </source>
</evidence>
<name>A0A2A4I3V9_9SPHN</name>
<dbReference type="AlphaFoldDB" id="A0A2A4I3V9"/>
<feature type="signal peptide" evidence="1">
    <location>
        <begin position="1"/>
        <end position="22"/>
    </location>
</feature>